<feature type="transmembrane region" description="Helical" evidence="1">
    <location>
        <begin position="6"/>
        <end position="24"/>
    </location>
</feature>
<protein>
    <submittedName>
        <fullName evidence="2">Cellulose biosynthesis operon protein BcsF/YhjT</fullName>
    </submittedName>
</protein>
<dbReference type="EMBL" id="SJOI01000001">
    <property type="protein sequence ID" value="TCL07466.1"/>
    <property type="molecule type" value="Genomic_DNA"/>
</dbReference>
<name>A0A4R1NRP9_9GAMM</name>
<keyword evidence="3" id="KW-1185">Reference proteome</keyword>
<proteinExistence type="predicted"/>
<dbReference type="Pfam" id="PF11120">
    <property type="entry name" value="CBP_BcsF"/>
    <property type="match status" value="1"/>
</dbReference>
<reference evidence="2 3" key="1">
    <citation type="submission" date="2019-02" db="EMBL/GenBank/DDBJ databases">
        <title>Investigation of anaerobic lignin degradation for improved lignocellulosic biofuels.</title>
        <authorList>
            <person name="Deangelis K."/>
        </authorList>
    </citation>
    <scope>NUCLEOTIDE SEQUENCE [LARGE SCALE GENOMIC DNA]</scope>
    <source>
        <strain evidence="2 3">159R</strain>
    </source>
</reference>
<gene>
    <name evidence="2" type="ORF">EZJ58_5792</name>
</gene>
<dbReference type="RefSeq" id="WP_132927647.1">
    <property type="nucleotide sequence ID" value="NZ_CP075169.1"/>
</dbReference>
<evidence type="ECO:0000313" key="2">
    <source>
        <dbReference type="EMBL" id="TCL07466.1"/>
    </source>
</evidence>
<evidence type="ECO:0000256" key="1">
    <source>
        <dbReference type="SAM" id="Phobius"/>
    </source>
</evidence>
<dbReference type="AlphaFoldDB" id="A0A4R1NRP9"/>
<dbReference type="NCBIfam" id="TIGR03493">
    <property type="entry name" value="cellullose_BcsF"/>
    <property type="match status" value="1"/>
</dbReference>
<keyword evidence="1" id="KW-1133">Transmembrane helix</keyword>
<comment type="caution">
    <text evidence="2">The sequence shown here is derived from an EMBL/GenBank/DDBJ whole genome shotgun (WGS) entry which is preliminary data.</text>
</comment>
<keyword evidence="1" id="KW-0472">Membrane</keyword>
<sequence length="64" mass="7469">MNLDDILQLILLCALVFFPLGYLFHRRFPFWLPALQSFILSPRYLKSAGIWTRSDLPSGKKKKS</sequence>
<dbReference type="Proteomes" id="UP000294555">
    <property type="component" value="Unassembled WGS sequence"/>
</dbReference>
<evidence type="ECO:0000313" key="3">
    <source>
        <dbReference type="Proteomes" id="UP000294555"/>
    </source>
</evidence>
<keyword evidence="1" id="KW-0812">Transmembrane</keyword>
<organism evidence="2 3">
    <name type="scientific">Sodalis ligni</name>
    <dbReference type="NCBI Taxonomy" id="2697027"/>
    <lineage>
        <taxon>Bacteria</taxon>
        <taxon>Pseudomonadati</taxon>
        <taxon>Pseudomonadota</taxon>
        <taxon>Gammaproteobacteria</taxon>
        <taxon>Enterobacterales</taxon>
        <taxon>Bruguierivoracaceae</taxon>
        <taxon>Sodalis</taxon>
    </lineage>
</organism>
<accession>A0A4R1NRP9</accession>
<dbReference type="InterPro" id="IPR019995">
    <property type="entry name" value="Cellulose_BcsF/YhjT"/>
</dbReference>
<dbReference type="OrthoDB" id="6469731at2"/>